<evidence type="ECO:0000256" key="2">
    <source>
        <dbReference type="ARBA" id="ARBA00022603"/>
    </source>
</evidence>
<dbReference type="InterPro" id="IPR003586">
    <property type="entry name" value="Hint_dom_C"/>
</dbReference>
<dbReference type="SMART" id="SM00305">
    <property type="entry name" value="HintC"/>
    <property type="match status" value="1"/>
</dbReference>
<dbReference type="PRINTS" id="PR00508">
    <property type="entry name" value="S21N4MTFRASE"/>
</dbReference>
<evidence type="ECO:0000259" key="6">
    <source>
        <dbReference type="SMART" id="SM00470"/>
    </source>
</evidence>
<evidence type="ECO:0000256" key="3">
    <source>
        <dbReference type="ARBA" id="ARBA00022679"/>
    </source>
</evidence>
<dbReference type="InterPro" id="IPR036844">
    <property type="entry name" value="Hint_dom_sf"/>
</dbReference>
<dbReference type="PANTHER" id="PTHR13370">
    <property type="entry name" value="RNA METHYLASE-RELATED"/>
    <property type="match status" value="1"/>
</dbReference>
<dbReference type="CDD" id="cd16401">
    <property type="entry name" value="ParB_N_like_MT"/>
    <property type="match status" value="1"/>
</dbReference>
<dbReference type="Pfam" id="PF02195">
    <property type="entry name" value="ParB_N"/>
    <property type="match status" value="1"/>
</dbReference>
<dbReference type="Gene3D" id="3.90.1530.10">
    <property type="entry name" value="Conserved hypothetical protein from pyrococcus furiosus pfu- 392566-001, ParB domain"/>
    <property type="match status" value="1"/>
</dbReference>
<dbReference type="GO" id="GO:0009307">
    <property type="term" value="P:DNA restriction-modification system"/>
    <property type="evidence" value="ECO:0007669"/>
    <property type="project" value="UniProtKB-KW"/>
</dbReference>
<dbReference type="PANTHER" id="PTHR13370:SF3">
    <property type="entry name" value="TRNA (GUANINE(10)-N2)-METHYLTRANSFERASE HOMOLOG"/>
    <property type="match status" value="1"/>
</dbReference>
<dbReference type="GO" id="GO:0009007">
    <property type="term" value="F:site-specific DNA-methyltransferase (adenine-specific) activity"/>
    <property type="evidence" value="ECO:0007669"/>
    <property type="project" value="UniProtKB-EC"/>
</dbReference>
<comment type="similarity">
    <text evidence="1">Belongs to the N(4)/N(6)-methyltransferase family.</text>
</comment>
<dbReference type="PROSITE" id="PS50818">
    <property type="entry name" value="INTEIN_C_TER"/>
    <property type="match status" value="1"/>
</dbReference>
<reference evidence="7 8" key="1">
    <citation type="submission" date="2016-02" db="EMBL/GenBank/DDBJ databases">
        <authorList>
            <consortium name="Pathogen Informatics"/>
        </authorList>
    </citation>
    <scope>NUCLEOTIDE SEQUENCE [LARGE SCALE GENOMIC DNA]</scope>
    <source>
        <strain evidence="7 8">LSS80</strain>
    </source>
</reference>
<dbReference type="SUPFAM" id="SSF110849">
    <property type="entry name" value="ParB/Sulfiredoxin"/>
    <property type="match status" value="1"/>
</dbReference>
<name>A0A0Z8JJR8_STRSU</name>
<sequence length="703" mass="80643">MTSQPTMEIREIRLSELHPASYNPRKKLKKGDKEYEKIKQSLLKFGYVDPIIVNKDLTVIGGHQRLTVLKDLDYETAKCVIVDLSKEDEKALNIALNKITGQWDDQLLADLLLDLQESDFNLDLTGFEPPEIDDILSNVHDKDLSDDDFDVEEELKKPTFSKRGDIWQLGKHRVICGDSTKAETYDQLLGDKKANLVVTDPPYNVDVEETAGKILNDNMPDSDFYQFLFDMFTQVEKHMESDGSIYVFHADTEGLNFRKAFKEAGFYLSGCCIWKKNSLVLGRSPYQWQHEPCQPAGTIVQTINGPVPIEDLKDGDRVISYNSYSGTILGMRNGGYEIKTASRYYNGTLYGIKIGNKITWATDNHQFSVRFNESTKNNYCTYLMRKGDRWRVGITELYNSRGFGLKTRLRGEKGEEAWVIDVFDDKVTAQCHEQLLALKYGIPYTHWEMDRGLPKKETQRTSHHVDMIYDNLDSQIQLDNARRLLVDYGRNIKYPLIHKGNGHEAFSKRVTARINACNLIPQIMQVPIPKTYEKETRENFYWGVIDEVLTKGFSGPVYSLAVEKYEHYIADGIVTHNCLFGWKQKGKHQWFSDRKQTTIWEYDRPKSSKDHPTMKPIPLMAYPIQNSSMRGTIVLDPFLGSGSTLMAADQTGRVCYGIELDEKFVDVIVKRFIESTGNDNVTVLRDGQTLTFDEAYSMMEETV</sequence>
<dbReference type="Pfam" id="PF01555">
    <property type="entry name" value="N6_N4_Mtase"/>
    <property type="match status" value="2"/>
</dbReference>
<dbReference type="PROSITE" id="PS00092">
    <property type="entry name" value="N6_MTASE"/>
    <property type="match status" value="1"/>
</dbReference>
<dbReference type="EC" id="2.1.1.72" evidence="7"/>
<dbReference type="Proteomes" id="UP000070960">
    <property type="component" value="Unassembled WGS sequence"/>
</dbReference>
<evidence type="ECO:0000313" key="8">
    <source>
        <dbReference type="Proteomes" id="UP000070960"/>
    </source>
</evidence>
<dbReference type="InterPro" id="IPR036086">
    <property type="entry name" value="ParB/Sulfiredoxin_sf"/>
</dbReference>
<dbReference type="Gene3D" id="2.170.16.10">
    <property type="entry name" value="Hedgehog/Intein (Hint) domain"/>
    <property type="match status" value="1"/>
</dbReference>
<dbReference type="NCBIfam" id="TIGR01443">
    <property type="entry name" value="intein_Cterm"/>
    <property type="match status" value="1"/>
</dbReference>
<proteinExistence type="inferred from homology"/>
<dbReference type="GO" id="GO:0032259">
    <property type="term" value="P:methylation"/>
    <property type="evidence" value="ECO:0007669"/>
    <property type="project" value="UniProtKB-KW"/>
</dbReference>
<keyword evidence="4" id="KW-0680">Restriction system</keyword>
<dbReference type="InterPro" id="IPR002052">
    <property type="entry name" value="DNA_methylase_N6_adenine_CS"/>
</dbReference>
<evidence type="ECO:0000259" key="5">
    <source>
        <dbReference type="SMART" id="SM00305"/>
    </source>
</evidence>
<dbReference type="SMART" id="SM00470">
    <property type="entry name" value="ParB"/>
    <property type="match status" value="1"/>
</dbReference>
<dbReference type="GO" id="GO:0008170">
    <property type="term" value="F:N-methyltransferase activity"/>
    <property type="evidence" value="ECO:0007669"/>
    <property type="project" value="InterPro"/>
</dbReference>
<keyword evidence="3 7" id="KW-0808">Transferase</keyword>
<dbReference type="InterPro" id="IPR029063">
    <property type="entry name" value="SAM-dependent_MTases_sf"/>
</dbReference>
<dbReference type="AlphaFoldDB" id="A0A0Z8JJR8"/>
<evidence type="ECO:0000256" key="1">
    <source>
        <dbReference type="ARBA" id="ARBA00006594"/>
    </source>
</evidence>
<evidence type="ECO:0000256" key="4">
    <source>
        <dbReference type="ARBA" id="ARBA00022747"/>
    </source>
</evidence>
<protein>
    <submittedName>
        <fullName evidence="7">DNA methylase</fullName>
        <ecNumber evidence="7">2.1.1.72</ecNumber>
    </submittedName>
</protein>
<dbReference type="GO" id="GO:0003677">
    <property type="term" value="F:DNA binding"/>
    <property type="evidence" value="ECO:0007669"/>
    <property type="project" value="InterPro"/>
</dbReference>
<evidence type="ECO:0000313" key="7">
    <source>
        <dbReference type="EMBL" id="CYV55231.1"/>
    </source>
</evidence>
<dbReference type="InterPro" id="IPR030934">
    <property type="entry name" value="Intein_C"/>
</dbReference>
<dbReference type="EMBL" id="FIIE01000004">
    <property type="protein sequence ID" value="CYV55231.1"/>
    <property type="molecule type" value="Genomic_DNA"/>
</dbReference>
<dbReference type="GO" id="GO:0005737">
    <property type="term" value="C:cytoplasm"/>
    <property type="evidence" value="ECO:0007669"/>
    <property type="project" value="TreeGrafter"/>
</dbReference>
<accession>A0A0Z8JJR8</accession>
<dbReference type="SUPFAM" id="SSF51294">
    <property type="entry name" value="Hedgehog/intein (Hint) domain"/>
    <property type="match status" value="1"/>
</dbReference>
<organism evidence="7 8">
    <name type="scientific">Streptococcus suis</name>
    <dbReference type="NCBI Taxonomy" id="1307"/>
    <lineage>
        <taxon>Bacteria</taxon>
        <taxon>Bacillati</taxon>
        <taxon>Bacillota</taxon>
        <taxon>Bacilli</taxon>
        <taxon>Lactobacillales</taxon>
        <taxon>Streptococcaceae</taxon>
        <taxon>Streptococcus</taxon>
    </lineage>
</organism>
<keyword evidence="2 7" id="KW-0489">Methyltransferase</keyword>
<dbReference type="Gene3D" id="3.40.50.150">
    <property type="entry name" value="Vaccinia Virus protein VP39"/>
    <property type="match status" value="2"/>
</dbReference>
<dbReference type="InterPro" id="IPR002941">
    <property type="entry name" value="DNA_methylase_N4/N6"/>
</dbReference>
<dbReference type="InterPro" id="IPR003115">
    <property type="entry name" value="ParB_N"/>
</dbReference>
<gene>
    <name evidence="7" type="primary">yhdJ</name>
    <name evidence="7" type="ORF">ERS132442_00701</name>
</gene>
<feature type="domain" description="ParB-like N-terminal" evidence="6">
    <location>
        <begin position="10"/>
        <end position="98"/>
    </location>
</feature>
<dbReference type="InterPro" id="IPR001091">
    <property type="entry name" value="RM_Methyltransferase"/>
</dbReference>
<feature type="domain" description="Hint" evidence="5">
    <location>
        <begin position="537"/>
        <end position="583"/>
    </location>
</feature>
<dbReference type="SUPFAM" id="SSF53335">
    <property type="entry name" value="S-adenosyl-L-methionine-dependent methyltransferases"/>
    <property type="match status" value="1"/>
</dbReference>